<dbReference type="AlphaFoldDB" id="D4BEQ8"/>
<evidence type="ECO:0000313" key="1">
    <source>
        <dbReference type="EMBL" id="EFE07386.1"/>
    </source>
</evidence>
<accession>D4BEQ8</accession>
<gene>
    <name evidence="1" type="ORF">CIT292_09270</name>
</gene>
<protein>
    <submittedName>
        <fullName evidence="1">Uncharacterized protein</fullName>
    </submittedName>
</protein>
<name>D4BEQ8_9ENTR</name>
<dbReference type="EMBL" id="ABWL02000016">
    <property type="protein sequence ID" value="EFE07386.1"/>
    <property type="molecule type" value="Genomic_DNA"/>
</dbReference>
<dbReference type="Proteomes" id="UP000003880">
    <property type="component" value="Unassembled WGS sequence"/>
</dbReference>
<dbReference type="HOGENOM" id="CLU_2895907_0_0_6"/>
<proteinExistence type="predicted"/>
<reference evidence="1 2" key="1">
    <citation type="submission" date="2010-02" db="EMBL/GenBank/DDBJ databases">
        <authorList>
            <person name="Weinstock G."/>
            <person name="Sodergren E."/>
            <person name="Clifton S."/>
            <person name="Fulton L."/>
            <person name="Fulton B."/>
            <person name="Courtney L."/>
            <person name="Fronick C."/>
            <person name="Harrison M."/>
            <person name="Strong C."/>
            <person name="Farmer C."/>
            <person name="Delahaunty K."/>
            <person name="Markovic C."/>
            <person name="Hall O."/>
            <person name="Minx P."/>
            <person name="Tomlinson C."/>
            <person name="Mitreva M."/>
            <person name="Nelson J."/>
            <person name="Hou S."/>
            <person name="Wollam A."/>
            <person name="Pepin K.H."/>
            <person name="Johnson M."/>
            <person name="Bhonagiri V."/>
            <person name="Zhang X."/>
            <person name="Suruliraj S."/>
            <person name="Warren W."/>
            <person name="Chinwalla A."/>
            <person name="Mardis E.R."/>
            <person name="Wilson R.K."/>
        </authorList>
    </citation>
    <scope>NUCLEOTIDE SEQUENCE [LARGE SCALE GENOMIC DNA]</scope>
    <source>
        <strain evidence="1 2">ATCC 29220</strain>
    </source>
</reference>
<sequence length="62" mass="7144">MLLTQAAHRRQFFPVTIQPLFYTFGQQISQMLVTRHAVSLMGAIQIKKPVQIDVKKAMQNPF</sequence>
<organism evidence="1 2">
    <name type="scientific">Citrobacter youngae ATCC 29220</name>
    <dbReference type="NCBI Taxonomy" id="500640"/>
    <lineage>
        <taxon>Bacteria</taxon>
        <taxon>Pseudomonadati</taxon>
        <taxon>Pseudomonadota</taxon>
        <taxon>Gammaproteobacteria</taxon>
        <taxon>Enterobacterales</taxon>
        <taxon>Enterobacteriaceae</taxon>
        <taxon>Citrobacter</taxon>
        <taxon>Citrobacter freundii complex</taxon>
    </lineage>
</organism>
<evidence type="ECO:0000313" key="2">
    <source>
        <dbReference type="Proteomes" id="UP000003880"/>
    </source>
</evidence>
<comment type="caution">
    <text evidence="1">The sequence shown here is derived from an EMBL/GenBank/DDBJ whole genome shotgun (WGS) entry which is preliminary data.</text>
</comment>